<evidence type="ECO:0008006" key="3">
    <source>
        <dbReference type="Google" id="ProtNLM"/>
    </source>
</evidence>
<dbReference type="OrthoDB" id="2861623at2759"/>
<dbReference type="InParanoid" id="A0A5J5EX86"/>
<reference evidence="1 2" key="1">
    <citation type="submission" date="2019-09" db="EMBL/GenBank/DDBJ databases">
        <title>Draft genome of the ectomycorrhizal ascomycete Sphaerosporella brunnea.</title>
        <authorList>
            <consortium name="DOE Joint Genome Institute"/>
            <person name="Benucci G.M."/>
            <person name="Marozzi G."/>
            <person name="Antonielli L."/>
            <person name="Sanchez S."/>
            <person name="Marco P."/>
            <person name="Wang X."/>
            <person name="Falini L.B."/>
            <person name="Barry K."/>
            <person name="Haridas S."/>
            <person name="Lipzen A."/>
            <person name="Labutti K."/>
            <person name="Grigoriev I.V."/>
            <person name="Murat C."/>
            <person name="Martin F."/>
            <person name="Albertini E."/>
            <person name="Donnini D."/>
            <person name="Bonito G."/>
        </authorList>
    </citation>
    <scope>NUCLEOTIDE SEQUENCE [LARGE SCALE GENOMIC DNA]</scope>
    <source>
        <strain evidence="1 2">Sb_GMNB300</strain>
    </source>
</reference>
<name>A0A5J5EX86_9PEZI</name>
<dbReference type="Proteomes" id="UP000326924">
    <property type="component" value="Unassembled WGS sequence"/>
</dbReference>
<dbReference type="Gene3D" id="1.10.600.10">
    <property type="entry name" value="Farnesyl Diphosphate Synthase"/>
    <property type="match status" value="1"/>
</dbReference>
<dbReference type="SUPFAM" id="SSF48576">
    <property type="entry name" value="Terpenoid synthases"/>
    <property type="match status" value="1"/>
</dbReference>
<evidence type="ECO:0000313" key="1">
    <source>
        <dbReference type="EMBL" id="KAA8906669.1"/>
    </source>
</evidence>
<organism evidence="1 2">
    <name type="scientific">Sphaerosporella brunnea</name>
    <dbReference type="NCBI Taxonomy" id="1250544"/>
    <lineage>
        <taxon>Eukaryota</taxon>
        <taxon>Fungi</taxon>
        <taxon>Dikarya</taxon>
        <taxon>Ascomycota</taxon>
        <taxon>Pezizomycotina</taxon>
        <taxon>Pezizomycetes</taxon>
        <taxon>Pezizales</taxon>
        <taxon>Pyronemataceae</taxon>
        <taxon>Sphaerosporella</taxon>
    </lineage>
</organism>
<gene>
    <name evidence="1" type="ORF">FN846DRAFT_1013503</name>
</gene>
<comment type="caution">
    <text evidence="1">The sequence shown here is derived from an EMBL/GenBank/DDBJ whole genome shotgun (WGS) entry which is preliminary data.</text>
</comment>
<dbReference type="InterPro" id="IPR008949">
    <property type="entry name" value="Isoprenoid_synthase_dom_sf"/>
</dbReference>
<proteinExistence type="predicted"/>
<evidence type="ECO:0000313" key="2">
    <source>
        <dbReference type="Proteomes" id="UP000326924"/>
    </source>
</evidence>
<dbReference type="AlphaFoldDB" id="A0A5J5EX86"/>
<accession>A0A5J5EX86</accession>
<dbReference type="EMBL" id="VXIS01000087">
    <property type="protein sequence ID" value="KAA8906669.1"/>
    <property type="molecule type" value="Genomic_DNA"/>
</dbReference>
<protein>
    <recommendedName>
        <fullName evidence="3">Isoprenoid synthase domain-containing protein</fullName>
    </recommendedName>
</protein>
<sequence length="181" mass="20498">MHLGKIRRHWMLSIVASFPYVLKSPREVHQVCFASVVQDWSVAYGGFFLAEARKRILHDLEAFVDSVTDWFRRDDGSMPTVAEHYANRDLNAGVRPTIALIEYCYGLDIPSSIMEHESLQEIKERATEIVMIANDLASIRPEIVCIPFEIVATDSGELTPITKRQKEGLETLSLFSLTTKA</sequence>
<dbReference type="Pfam" id="PF19086">
    <property type="entry name" value="Terpene_syn_C_2"/>
    <property type="match status" value="1"/>
</dbReference>
<keyword evidence="2" id="KW-1185">Reference proteome</keyword>